<protein>
    <submittedName>
        <fullName evidence="1">Uncharacterized protein</fullName>
    </submittedName>
</protein>
<reference evidence="1 2" key="1">
    <citation type="journal article" date="2019" name="Int. J. Syst. Evol. Microbiol.">
        <title>The Global Catalogue of Microorganisms (GCM) 10K type strain sequencing project: providing services to taxonomists for standard genome sequencing and annotation.</title>
        <authorList>
            <consortium name="The Broad Institute Genomics Platform"/>
            <consortium name="The Broad Institute Genome Sequencing Center for Infectious Disease"/>
            <person name="Wu L."/>
            <person name="Ma J."/>
        </authorList>
    </citation>
    <scope>NUCLEOTIDE SEQUENCE [LARGE SCALE GENOMIC DNA]</scope>
    <source>
        <strain evidence="1 2">JCM 9383</strain>
    </source>
</reference>
<dbReference type="EMBL" id="BAAAUX010000033">
    <property type="protein sequence ID" value="GAA2817941.1"/>
    <property type="molecule type" value="Genomic_DNA"/>
</dbReference>
<evidence type="ECO:0000313" key="2">
    <source>
        <dbReference type="Proteomes" id="UP001500979"/>
    </source>
</evidence>
<proteinExistence type="predicted"/>
<organism evidence="1 2">
    <name type="scientific">Saccharopolyspora taberi</name>
    <dbReference type="NCBI Taxonomy" id="60895"/>
    <lineage>
        <taxon>Bacteria</taxon>
        <taxon>Bacillati</taxon>
        <taxon>Actinomycetota</taxon>
        <taxon>Actinomycetes</taxon>
        <taxon>Pseudonocardiales</taxon>
        <taxon>Pseudonocardiaceae</taxon>
        <taxon>Saccharopolyspora</taxon>
    </lineage>
</organism>
<dbReference type="RefSeq" id="WP_344685759.1">
    <property type="nucleotide sequence ID" value="NZ_BAAAUX010000033.1"/>
</dbReference>
<evidence type="ECO:0000313" key="1">
    <source>
        <dbReference type="EMBL" id="GAA2817941.1"/>
    </source>
</evidence>
<dbReference type="Proteomes" id="UP001500979">
    <property type="component" value="Unassembled WGS sequence"/>
</dbReference>
<accession>A0ABN3VLT4</accession>
<keyword evidence="2" id="KW-1185">Reference proteome</keyword>
<comment type="caution">
    <text evidence="1">The sequence shown here is derived from an EMBL/GenBank/DDBJ whole genome shotgun (WGS) entry which is preliminary data.</text>
</comment>
<gene>
    <name evidence="1" type="ORF">GCM10010470_61630</name>
</gene>
<sequence>MEDAEYAERVEELLMGLKGRIKEPIYGLYYNFIIGGEHVELMHQIAGRFIEDRIPISPKEREELRALLYDDDMPLDDHYPYFRDRDEVMAGLNVVEDPRPEPAPGIRIHRGPADSRDALFGGPPVALHVDFPTMQCNLFDDYFSRSAGIALEVNLRLTNPDVVVVNGQSVAPRDNESGMAMELLRMLSRDALGGGGVLLRSFEQFWVRNRSQAEELITALPPLLAEAKSRGKILHVALAELSARTADEAIALLRSVTTDRADDPVPVFRYEAM</sequence>
<name>A0ABN3VLT4_9PSEU</name>